<keyword evidence="4 10" id="KW-0808">Transferase</keyword>
<evidence type="ECO:0000256" key="1">
    <source>
        <dbReference type="ARBA" id="ARBA00011955"/>
    </source>
</evidence>
<keyword evidence="12" id="KW-0997">Cell inner membrane</keyword>
<dbReference type="Proteomes" id="UP000031980">
    <property type="component" value="Unassembled WGS sequence"/>
</dbReference>
<dbReference type="GO" id="GO:0046872">
    <property type="term" value="F:metal ion binding"/>
    <property type="evidence" value="ECO:0007669"/>
    <property type="project" value="UniProtKB-UniRule"/>
</dbReference>
<dbReference type="InterPro" id="IPR003374">
    <property type="entry name" value="ApbE-like_sf"/>
</dbReference>
<dbReference type="EMBL" id="JPIU01000037">
    <property type="protein sequence ID" value="KIO45795.1"/>
    <property type="molecule type" value="Genomic_DNA"/>
</dbReference>
<keyword evidence="5 10" id="KW-0479">Metal-binding</keyword>
<proteinExistence type="inferred from homology"/>
<comment type="subcellular location">
    <subcellularLocation>
        <location evidence="12">Cell inner membrane</location>
        <topology evidence="12">Lipid-anchor</topology>
        <orientation evidence="12">Periplasmic side</orientation>
    </subcellularLocation>
</comment>
<evidence type="ECO:0000256" key="6">
    <source>
        <dbReference type="ARBA" id="ARBA00022827"/>
    </source>
</evidence>
<dbReference type="InterPro" id="IPR024932">
    <property type="entry name" value="ApbE"/>
</dbReference>
<sequence length="329" mass="36919">MRNWILIVGFLLVVVGCRHQEYKFMEGKIYGTYYSISYESVLNYDTVIIKEMERVNYSLSMFNPRSVIAKINREESDRVDSLFVRMFIQAQKVYDATEGAFDITVAPLSNAWGFGFKNERLPSAEKVDSLLQYIGMDKLTLNGMRLIKAIEGVQLDASSIAKGLGVDLVADFLDKKGVKNYMVDIGGEIRVRGISSKKRAWRIGIDKPVDDVSASTRELQAVVAIEKGALATSGNYRNFYVVDGKKYAHTINPKTGYPVQRDILSSSVYAPTCMEADAYATAFMVIGKEKAQKIIEKDTELEACFVYLDDKGKQGVWMSDGFKKLIVSE</sequence>
<keyword evidence="12" id="KW-0449">Lipoprotein</keyword>
<dbReference type="AlphaFoldDB" id="A0A0C3R6V0"/>
<evidence type="ECO:0000313" key="14">
    <source>
        <dbReference type="EMBL" id="KIO45795.1"/>
    </source>
</evidence>
<feature type="binding site" evidence="11">
    <location>
        <position position="281"/>
    </location>
    <ligand>
        <name>Mg(2+)</name>
        <dbReference type="ChEBI" id="CHEBI:18420"/>
    </ligand>
</feature>
<dbReference type="EC" id="2.7.1.180" evidence="1 10"/>
<keyword evidence="16" id="KW-1185">Reference proteome</keyword>
<protein>
    <recommendedName>
        <fullName evidence="2 10">FAD:protein FMN transferase</fullName>
        <ecNumber evidence="1 10">2.7.1.180</ecNumber>
    </recommendedName>
    <alternativeName>
        <fullName evidence="8 10">Flavin transferase</fullName>
    </alternativeName>
</protein>
<keyword evidence="6 10" id="KW-0274">FAD</keyword>
<gene>
    <name evidence="14" type="ORF">BA92_04900</name>
    <name evidence="13" type="ORF">IE90_10960</name>
</gene>
<name>A0A0C3R6V0_9PORP</name>
<evidence type="ECO:0000256" key="10">
    <source>
        <dbReference type="PIRNR" id="PIRNR006268"/>
    </source>
</evidence>
<dbReference type="Proteomes" id="UP000031937">
    <property type="component" value="Unassembled WGS sequence"/>
</dbReference>
<dbReference type="GO" id="GO:0016740">
    <property type="term" value="F:transferase activity"/>
    <property type="evidence" value="ECO:0007669"/>
    <property type="project" value="UniProtKB-UniRule"/>
</dbReference>
<evidence type="ECO:0000313" key="16">
    <source>
        <dbReference type="Proteomes" id="UP000031980"/>
    </source>
</evidence>
<dbReference type="RefSeq" id="WP_041503829.1">
    <property type="nucleotide sequence ID" value="NZ_JPIT01000031.1"/>
</dbReference>
<feature type="binding site" evidence="11">
    <location>
        <position position="277"/>
    </location>
    <ligand>
        <name>Mg(2+)</name>
        <dbReference type="ChEBI" id="CHEBI:18420"/>
    </ligand>
</feature>
<dbReference type="Pfam" id="PF02424">
    <property type="entry name" value="ApbE"/>
    <property type="match status" value="1"/>
</dbReference>
<dbReference type="SUPFAM" id="SSF143631">
    <property type="entry name" value="ApbE-like"/>
    <property type="match status" value="1"/>
</dbReference>
<keyword evidence="7 10" id="KW-0460">Magnesium</keyword>
<evidence type="ECO:0000256" key="7">
    <source>
        <dbReference type="ARBA" id="ARBA00022842"/>
    </source>
</evidence>
<evidence type="ECO:0000256" key="12">
    <source>
        <dbReference type="RuleBase" id="RU363002"/>
    </source>
</evidence>
<organism evidence="14 16">
    <name type="scientific">Sanguibacteroides justesenii</name>
    <dbReference type="NCBI Taxonomy" id="1547597"/>
    <lineage>
        <taxon>Bacteria</taxon>
        <taxon>Pseudomonadati</taxon>
        <taxon>Bacteroidota</taxon>
        <taxon>Bacteroidia</taxon>
        <taxon>Bacteroidales</taxon>
        <taxon>Porphyromonadaceae</taxon>
        <taxon>Sanguibacteroides</taxon>
    </lineage>
</organism>
<keyword evidence="12" id="KW-0472">Membrane</keyword>
<dbReference type="PROSITE" id="PS51257">
    <property type="entry name" value="PROKAR_LIPOPROTEIN"/>
    <property type="match status" value="1"/>
</dbReference>
<comment type="caution">
    <text evidence="14">The sequence shown here is derived from an EMBL/GenBank/DDBJ whole genome shotgun (WGS) entry which is preliminary data.</text>
</comment>
<dbReference type="OrthoDB" id="9778595at2"/>
<reference evidence="14 16" key="1">
    <citation type="submission" date="2014-07" db="EMBL/GenBank/DDBJ databases">
        <title>Porphyromonadaceae bacterium OUH 308042 = ATCC BAA-2681 = DSM 28342 draft genome.</title>
        <authorList>
            <person name="Sydenham T.V."/>
            <person name="Hasman H."/>
            <person name="Justensen U.S."/>
        </authorList>
    </citation>
    <scope>NUCLEOTIDE SEQUENCE [LARGE SCALE GENOMIC DNA]</scope>
    <source>
        <strain evidence="14 16">OUH 308042</strain>
    </source>
</reference>
<evidence type="ECO:0000256" key="9">
    <source>
        <dbReference type="ARBA" id="ARBA00048540"/>
    </source>
</evidence>
<evidence type="ECO:0000256" key="5">
    <source>
        <dbReference type="ARBA" id="ARBA00022723"/>
    </source>
</evidence>
<comment type="catalytic activity">
    <reaction evidence="9 10 12">
        <text>L-threonyl-[protein] + FAD = FMN-L-threonyl-[protein] + AMP + H(+)</text>
        <dbReference type="Rhea" id="RHEA:36847"/>
        <dbReference type="Rhea" id="RHEA-COMP:11060"/>
        <dbReference type="Rhea" id="RHEA-COMP:11061"/>
        <dbReference type="ChEBI" id="CHEBI:15378"/>
        <dbReference type="ChEBI" id="CHEBI:30013"/>
        <dbReference type="ChEBI" id="CHEBI:57692"/>
        <dbReference type="ChEBI" id="CHEBI:74257"/>
        <dbReference type="ChEBI" id="CHEBI:456215"/>
        <dbReference type="EC" id="2.7.1.180"/>
    </reaction>
</comment>
<keyword evidence="3 10" id="KW-0285">Flavoprotein</keyword>
<comment type="cofactor">
    <cofactor evidence="11">
        <name>Mg(2+)</name>
        <dbReference type="ChEBI" id="CHEBI:18420"/>
    </cofactor>
    <cofactor evidence="11">
        <name>Mn(2+)</name>
        <dbReference type="ChEBI" id="CHEBI:29035"/>
    </cofactor>
    <text evidence="11">Magnesium. Can also use manganese.</text>
</comment>
<dbReference type="EMBL" id="JPIT01000031">
    <property type="protein sequence ID" value="KIO43631.1"/>
    <property type="molecule type" value="Genomic_DNA"/>
</dbReference>
<keyword evidence="12" id="KW-1003">Cell membrane</keyword>
<evidence type="ECO:0000256" key="3">
    <source>
        <dbReference type="ARBA" id="ARBA00022630"/>
    </source>
</evidence>
<evidence type="ECO:0000256" key="8">
    <source>
        <dbReference type="ARBA" id="ARBA00031306"/>
    </source>
</evidence>
<comment type="similarity">
    <text evidence="10 12">Belongs to the ApbE family.</text>
</comment>
<evidence type="ECO:0000313" key="15">
    <source>
        <dbReference type="Proteomes" id="UP000031937"/>
    </source>
</evidence>
<feature type="binding site" evidence="11">
    <location>
        <position position="159"/>
    </location>
    <ligand>
        <name>Mg(2+)</name>
        <dbReference type="ChEBI" id="CHEBI:18420"/>
    </ligand>
</feature>
<accession>A0A0C3R6V0</accession>
<evidence type="ECO:0000256" key="11">
    <source>
        <dbReference type="PIRSR" id="PIRSR006268-2"/>
    </source>
</evidence>
<comment type="function">
    <text evidence="12">Flavin transferase that catalyzes the transfer of the FMN moiety of FAD and its covalent binding to the hydroxyl group of a threonine residue in a target flavoprotein.</text>
</comment>
<dbReference type="PANTHER" id="PTHR30040:SF2">
    <property type="entry name" value="FAD:PROTEIN FMN TRANSFERASE"/>
    <property type="match status" value="1"/>
</dbReference>
<evidence type="ECO:0000256" key="2">
    <source>
        <dbReference type="ARBA" id="ARBA00016337"/>
    </source>
</evidence>
<dbReference type="Gene3D" id="3.10.520.10">
    <property type="entry name" value="ApbE-like domains"/>
    <property type="match status" value="1"/>
</dbReference>
<evidence type="ECO:0000313" key="13">
    <source>
        <dbReference type="EMBL" id="KIO43631.1"/>
    </source>
</evidence>
<dbReference type="GO" id="GO:0005886">
    <property type="term" value="C:plasma membrane"/>
    <property type="evidence" value="ECO:0007669"/>
    <property type="project" value="UniProtKB-SubCell"/>
</dbReference>
<dbReference type="PIRSF" id="PIRSF006268">
    <property type="entry name" value="ApbE"/>
    <property type="match status" value="1"/>
</dbReference>
<dbReference type="PANTHER" id="PTHR30040">
    <property type="entry name" value="THIAMINE BIOSYNTHESIS LIPOPROTEIN APBE"/>
    <property type="match status" value="1"/>
</dbReference>
<evidence type="ECO:0000256" key="4">
    <source>
        <dbReference type="ARBA" id="ARBA00022679"/>
    </source>
</evidence>
<reference evidence="13 15" key="2">
    <citation type="submission" date="2014-07" db="EMBL/GenBank/DDBJ databases">
        <title>Porphyromonadaceae bacterium OUH 334697 = ATCC BAA-2682 = DSM 28341 draft genome.</title>
        <authorList>
            <person name="Sydenham T.V."/>
            <person name="Hasman H."/>
            <person name="Justesen U.S."/>
        </authorList>
    </citation>
    <scope>NUCLEOTIDE SEQUENCE [LARGE SCALE GENOMIC DNA]</scope>
    <source>
        <strain evidence="13 15">OUH 334697</strain>
    </source>
</reference>